<feature type="domain" description="Phorbol-ester/DAG-type" evidence="8">
    <location>
        <begin position="68"/>
        <end position="118"/>
    </location>
</feature>
<dbReference type="SUPFAM" id="SSF48350">
    <property type="entry name" value="GTPase activation domain, GAP"/>
    <property type="match status" value="1"/>
</dbReference>
<keyword evidence="5" id="KW-0221">Differentiation</keyword>
<evidence type="ECO:0000259" key="9">
    <source>
        <dbReference type="PROSITE" id="PS50238"/>
    </source>
</evidence>
<keyword evidence="10" id="KW-1185">Reference proteome</keyword>
<dbReference type="PANTHER" id="PTHR46199">
    <property type="entry name" value="RAC GTPASE-ACTIVATING PROTEIN 1"/>
    <property type="match status" value="1"/>
</dbReference>
<accession>A0A6I8URH3</accession>
<dbReference type="Pfam" id="PF00620">
    <property type="entry name" value="RhoGAP"/>
    <property type="match status" value="1"/>
</dbReference>
<feature type="domain" description="Rho-GAP" evidence="9">
    <location>
        <begin position="129"/>
        <end position="312"/>
    </location>
</feature>
<dbReference type="GO" id="GO:0005634">
    <property type="term" value="C:nucleus"/>
    <property type="evidence" value="ECO:0007669"/>
    <property type="project" value="TreeGrafter"/>
</dbReference>
<dbReference type="GO" id="GO:0097149">
    <property type="term" value="C:centralspindlin complex"/>
    <property type="evidence" value="ECO:0007669"/>
    <property type="project" value="TreeGrafter"/>
</dbReference>
<dbReference type="KEGG" id="dpo:4802947"/>
<dbReference type="Pfam" id="PF00130">
    <property type="entry name" value="C1_1"/>
    <property type="match status" value="1"/>
</dbReference>
<protein>
    <submittedName>
        <fullName evidence="11">GTPase-activating protein RacGAP84C isoform X1</fullName>
    </submittedName>
</protein>
<keyword evidence="2" id="KW-0217">Developmental protein</keyword>
<dbReference type="Gene3D" id="3.30.60.20">
    <property type="match status" value="1"/>
</dbReference>
<dbReference type="SUPFAM" id="SSF57889">
    <property type="entry name" value="Cysteine-rich domain"/>
    <property type="match status" value="1"/>
</dbReference>
<keyword evidence="6" id="KW-0862">Zinc</keyword>
<keyword evidence="4" id="KW-0863">Zinc-finger</keyword>
<dbReference type="GO" id="GO:0032154">
    <property type="term" value="C:cleavage furrow"/>
    <property type="evidence" value="ECO:0007669"/>
    <property type="project" value="TreeGrafter"/>
</dbReference>
<name>A0A6I8URH3_DROPS</name>
<gene>
    <name evidence="11" type="primary">RacGAP84C</name>
</gene>
<evidence type="ECO:0000313" key="10">
    <source>
        <dbReference type="Proteomes" id="UP000001819"/>
    </source>
</evidence>
<dbReference type="CDD" id="cd04382">
    <property type="entry name" value="RhoGAP_MgcRacGAP"/>
    <property type="match status" value="1"/>
</dbReference>
<dbReference type="Proteomes" id="UP000001819">
    <property type="component" value="Chromosome 2"/>
</dbReference>
<dbReference type="InterPro" id="IPR002219">
    <property type="entry name" value="PKC_DAG/PE"/>
</dbReference>
<dbReference type="SMART" id="SM00324">
    <property type="entry name" value="RhoGAP"/>
    <property type="match status" value="1"/>
</dbReference>
<dbReference type="AlphaFoldDB" id="A0A6I8URH3"/>
<keyword evidence="7" id="KW-0744">Spermatogenesis</keyword>
<dbReference type="GO" id="GO:0000281">
    <property type="term" value="P:mitotic cytokinesis"/>
    <property type="evidence" value="ECO:0007669"/>
    <property type="project" value="TreeGrafter"/>
</dbReference>
<dbReference type="GO" id="GO:0005096">
    <property type="term" value="F:GTPase activator activity"/>
    <property type="evidence" value="ECO:0007669"/>
    <property type="project" value="UniProtKB-KW"/>
</dbReference>
<dbReference type="GO" id="GO:0051256">
    <property type="term" value="P:mitotic spindle midzone assembly"/>
    <property type="evidence" value="ECO:0007669"/>
    <property type="project" value="TreeGrafter"/>
</dbReference>
<evidence type="ECO:0000256" key="5">
    <source>
        <dbReference type="ARBA" id="ARBA00022782"/>
    </source>
</evidence>
<dbReference type="CDD" id="cd20821">
    <property type="entry name" value="C1_MgcRacGAP"/>
    <property type="match status" value="1"/>
</dbReference>
<keyword evidence="1" id="KW-0343">GTPase activation</keyword>
<dbReference type="PROSITE" id="PS00479">
    <property type="entry name" value="ZF_DAG_PE_1"/>
    <property type="match status" value="1"/>
</dbReference>
<dbReference type="InterPro" id="IPR000198">
    <property type="entry name" value="RhoGAP_dom"/>
</dbReference>
<evidence type="ECO:0000313" key="11">
    <source>
        <dbReference type="RefSeq" id="XP_001359760.5"/>
    </source>
</evidence>
<dbReference type="GO" id="GO:0007266">
    <property type="term" value="P:Rho protein signal transduction"/>
    <property type="evidence" value="ECO:0007669"/>
    <property type="project" value="TreeGrafter"/>
</dbReference>
<dbReference type="RefSeq" id="XP_001359760.5">
    <property type="nucleotide sequence ID" value="XM_001359723.5"/>
</dbReference>
<dbReference type="InterPro" id="IPR046349">
    <property type="entry name" value="C1-like_sf"/>
</dbReference>
<dbReference type="GO" id="GO:0030154">
    <property type="term" value="P:cell differentiation"/>
    <property type="evidence" value="ECO:0007669"/>
    <property type="project" value="UniProtKB-KW"/>
</dbReference>
<dbReference type="FunFam" id="3.30.60.20:FF:000033">
    <property type="entry name" value="Rac GTPase-activating protein 1"/>
    <property type="match status" value="1"/>
</dbReference>
<sequence length="363" mass="42233">MQSRVGLLREFSSYHDLTEHFRMYRSQSIETLDNAIDMNPSTGDGLSRDGLDDCYTTCSQSHSGLLREHNFKVKSNYFHVGNCVHCEKRIGFGTACLRCRACPLRCHIGCSRQLTVNCIPQPQMSNKRGSLSDYAPTVAPMVPALIVHCVTEIEERGLQQEGLYRLSSTREKCKQLRQKLLRGKWTPHLGSKDTNTLCCCIKEFLRRLVHPLIPIYHRRDFERATSHSNPEEVEEQVYHVMHMLQQAHRDTLAYLMLHWKRVADSPNVRMSINNLALILAPTLFGDLDLTVENVTTWTKVLKELLLLPHVFWVQFLEVQPAPQSSDYTDDDRYTHRQWDHHHNRRWSNVKTYFRSMVNLSTIR</sequence>
<evidence type="ECO:0000256" key="1">
    <source>
        <dbReference type="ARBA" id="ARBA00022468"/>
    </source>
</evidence>
<proteinExistence type="predicted"/>
<evidence type="ECO:0000256" key="7">
    <source>
        <dbReference type="ARBA" id="ARBA00022871"/>
    </source>
</evidence>
<dbReference type="Gene3D" id="1.10.555.10">
    <property type="entry name" value="Rho GTPase activation protein"/>
    <property type="match status" value="1"/>
</dbReference>
<evidence type="ECO:0000256" key="2">
    <source>
        <dbReference type="ARBA" id="ARBA00022473"/>
    </source>
</evidence>
<dbReference type="ExpressionAtlas" id="A0A6I8URH3">
    <property type="expression patterns" value="baseline"/>
</dbReference>
<dbReference type="GO" id="GO:0007283">
    <property type="term" value="P:spermatogenesis"/>
    <property type="evidence" value="ECO:0007669"/>
    <property type="project" value="UniProtKB-KW"/>
</dbReference>
<dbReference type="GO" id="GO:0030496">
    <property type="term" value="C:midbody"/>
    <property type="evidence" value="ECO:0007669"/>
    <property type="project" value="TreeGrafter"/>
</dbReference>
<reference evidence="10" key="1">
    <citation type="submission" date="2024-06" db="UniProtKB">
        <authorList>
            <consortium name="RefSeq"/>
        </authorList>
    </citation>
    <scope>NUCLEOTIDE SEQUENCE [LARGE SCALE GENOMIC DNA]</scope>
    <source>
        <strain evidence="10">MV2-25</strain>
    </source>
</reference>
<dbReference type="PROSITE" id="PS50081">
    <property type="entry name" value="ZF_DAG_PE_2"/>
    <property type="match status" value="1"/>
</dbReference>
<evidence type="ECO:0000259" key="8">
    <source>
        <dbReference type="PROSITE" id="PS50081"/>
    </source>
</evidence>
<evidence type="ECO:0000256" key="3">
    <source>
        <dbReference type="ARBA" id="ARBA00022723"/>
    </source>
</evidence>
<reference evidence="11" key="2">
    <citation type="submission" date="2025-08" db="UniProtKB">
        <authorList>
            <consortium name="RefSeq"/>
        </authorList>
    </citation>
    <scope>IDENTIFICATION</scope>
    <source>
        <strain evidence="11">MV-25-SWS-2005</strain>
        <tissue evidence="11">Whole body</tissue>
    </source>
</reference>
<dbReference type="GO" id="GO:0051233">
    <property type="term" value="C:spindle midzone"/>
    <property type="evidence" value="ECO:0007669"/>
    <property type="project" value="TreeGrafter"/>
</dbReference>
<dbReference type="PROSITE" id="PS50238">
    <property type="entry name" value="RHOGAP"/>
    <property type="match status" value="1"/>
</dbReference>
<organism evidence="10 11">
    <name type="scientific">Drosophila pseudoobscura pseudoobscura</name>
    <name type="common">Fruit fly</name>
    <dbReference type="NCBI Taxonomy" id="46245"/>
    <lineage>
        <taxon>Eukaryota</taxon>
        <taxon>Metazoa</taxon>
        <taxon>Ecdysozoa</taxon>
        <taxon>Arthropoda</taxon>
        <taxon>Hexapoda</taxon>
        <taxon>Insecta</taxon>
        <taxon>Pterygota</taxon>
        <taxon>Neoptera</taxon>
        <taxon>Endopterygota</taxon>
        <taxon>Diptera</taxon>
        <taxon>Brachycera</taxon>
        <taxon>Muscomorpha</taxon>
        <taxon>Ephydroidea</taxon>
        <taxon>Drosophilidae</taxon>
        <taxon>Drosophila</taxon>
        <taxon>Sophophora</taxon>
    </lineage>
</organism>
<evidence type="ECO:0000256" key="4">
    <source>
        <dbReference type="ARBA" id="ARBA00022771"/>
    </source>
</evidence>
<dbReference type="SMART" id="SM00109">
    <property type="entry name" value="C1"/>
    <property type="match status" value="1"/>
</dbReference>
<dbReference type="InParanoid" id="A0A6I8URH3"/>
<keyword evidence="3" id="KW-0479">Metal-binding</keyword>
<dbReference type="GO" id="GO:0008270">
    <property type="term" value="F:zinc ion binding"/>
    <property type="evidence" value="ECO:0007669"/>
    <property type="project" value="UniProtKB-KW"/>
</dbReference>
<dbReference type="PANTHER" id="PTHR46199:SF3">
    <property type="entry name" value="RAC GTPASE-ACTIVATING PROTEIN 1"/>
    <property type="match status" value="1"/>
</dbReference>
<dbReference type="InterPro" id="IPR008936">
    <property type="entry name" value="Rho_GTPase_activation_prot"/>
</dbReference>
<evidence type="ECO:0000256" key="6">
    <source>
        <dbReference type="ARBA" id="ARBA00022833"/>
    </source>
</evidence>